<gene>
    <name evidence="2" type="ORF">CVN68_16170</name>
</gene>
<dbReference type="PRINTS" id="PR00412">
    <property type="entry name" value="EPOXHYDRLASE"/>
</dbReference>
<dbReference type="RefSeq" id="WP_100283114.1">
    <property type="nucleotide sequence ID" value="NZ_CP024923.1"/>
</dbReference>
<dbReference type="PANTHER" id="PTHR43194">
    <property type="entry name" value="HYDROLASE ALPHA/BETA FOLD FAMILY"/>
    <property type="match status" value="1"/>
</dbReference>
<dbReference type="EMBL" id="CP024923">
    <property type="protein sequence ID" value="ATY33310.1"/>
    <property type="molecule type" value="Genomic_DNA"/>
</dbReference>
<dbReference type="OrthoDB" id="9815441at2"/>
<dbReference type="InterPro" id="IPR029058">
    <property type="entry name" value="AB_hydrolase_fold"/>
</dbReference>
<keyword evidence="2" id="KW-0378">Hydrolase</keyword>
<evidence type="ECO:0000313" key="2">
    <source>
        <dbReference type="EMBL" id="ATY33310.1"/>
    </source>
</evidence>
<accession>A0A2K8MHE9</accession>
<dbReference type="GO" id="GO:0016787">
    <property type="term" value="F:hydrolase activity"/>
    <property type="evidence" value="ECO:0007669"/>
    <property type="project" value="UniProtKB-KW"/>
</dbReference>
<evidence type="ECO:0000259" key="1">
    <source>
        <dbReference type="Pfam" id="PF00561"/>
    </source>
</evidence>
<reference evidence="2 3" key="1">
    <citation type="submission" date="2017-11" db="EMBL/GenBank/DDBJ databases">
        <title>Complete genome sequence of Sphingomonas sp. Strain Cra20, a psychrotolerant potential plant growth promoting rhizobacteria.</title>
        <authorList>
            <person name="Luo Y."/>
        </authorList>
    </citation>
    <scope>NUCLEOTIDE SEQUENCE [LARGE SCALE GENOMIC DNA]</scope>
    <source>
        <strain evidence="2 3">Cra20</strain>
    </source>
</reference>
<dbReference type="Proteomes" id="UP000229081">
    <property type="component" value="Chromosome"/>
</dbReference>
<dbReference type="AlphaFoldDB" id="A0A2K8MHE9"/>
<dbReference type="InterPro" id="IPR000073">
    <property type="entry name" value="AB_hydrolase_1"/>
</dbReference>
<dbReference type="InterPro" id="IPR000639">
    <property type="entry name" value="Epox_hydrolase-like"/>
</dbReference>
<keyword evidence="3" id="KW-1185">Reference proteome</keyword>
<protein>
    <submittedName>
        <fullName evidence="2">Alpha/beta hydrolase</fullName>
    </submittedName>
</protein>
<dbReference type="Gene3D" id="3.40.50.1820">
    <property type="entry name" value="alpha/beta hydrolase"/>
    <property type="match status" value="1"/>
</dbReference>
<dbReference type="SUPFAM" id="SSF53474">
    <property type="entry name" value="alpha/beta-Hydrolases"/>
    <property type="match status" value="1"/>
</dbReference>
<proteinExistence type="predicted"/>
<dbReference type="PRINTS" id="PR00111">
    <property type="entry name" value="ABHYDROLASE"/>
</dbReference>
<dbReference type="KEGG" id="sphc:CVN68_16170"/>
<evidence type="ECO:0000313" key="3">
    <source>
        <dbReference type="Proteomes" id="UP000229081"/>
    </source>
</evidence>
<dbReference type="InterPro" id="IPR050228">
    <property type="entry name" value="Carboxylesterase_BioH"/>
</dbReference>
<dbReference type="Pfam" id="PF00561">
    <property type="entry name" value="Abhydrolase_1"/>
    <property type="match status" value="1"/>
</dbReference>
<organism evidence="2 3">
    <name type="scientific">Sphingomonas psychrotolerans</name>
    <dbReference type="NCBI Taxonomy" id="1327635"/>
    <lineage>
        <taxon>Bacteria</taxon>
        <taxon>Pseudomonadati</taxon>
        <taxon>Pseudomonadota</taxon>
        <taxon>Alphaproteobacteria</taxon>
        <taxon>Sphingomonadales</taxon>
        <taxon>Sphingomonadaceae</taxon>
        <taxon>Sphingomonas</taxon>
    </lineage>
</organism>
<feature type="domain" description="AB hydrolase-1" evidence="1">
    <location>
        <begin position="55"/>
        <end position="294"/>
    </location>
</feature>
<name>A0A2K8MHE9_9SPHN</name>
<sequence length="321" mass="33455">MLFPLGILGVASLGLAGWSAYVGRKAEEMVPPDGQFAEVPGARLHYVDTGPRDAPAIVMVHGLMGQLRNFSHSLSEWLAADHRVILVDRPGWGHSSIAGPRPGIGTQAAMIAALIEQLELDKPLLVGHSLGGAVALALALDRPELVRGLALIAPLSQPVSTVPKVFAGLLAPQPLRPAIAWLIAVPAGTMSGAKVAQAVFAPDPVPADFATRGGGALSLRPKSYMAGSFEIRIAAAEMAALAARYASFRVPVAILYGREDQVLDPQLNGEKTAAEIPGATLELIAGGHMLPITHADETEAWLRRVLADDAQATGGALTDTV</sequence>
<dbReference type="PANTHER" id="PTHR43194:SF2">
    <property type="entry name" value="PEROXISOMAL MEMBRANE PROTEIN LPX1"/>
    <property type="match status" value="1"/>
</dbReference>